<feature type="domain" description="EGF-like" evidence="3">
    <location>
        <begin position="885"/>
        <end position="917"/>
    </location>
</feature>
<feature type="compositionally biased region" description="Polar residues" evidence="1">
    <location>
        <begin position="2652"/>
        <end position="2678"/>
    </location>
</feature>
<feature type="domain" description="EGF-like" evidence="3">
    <location>
        <begin position="2152"/>
        <end position="2189"/>
    </location>
</feature>
<feature type="compositionally biased region" description="Low complexity" evidence="1">
    <location>
        <begin position="215"/>
        <end position="237"/>
    </location>
</feature>
<feature type="compositionally biased region" description="Pro residues" evidence="1">
    <location>
        <begin position="2709"/>
        <end position="2718"/>
    </location>
</feature>
<dbReference type="InterPro" id="IPR006150">
    <property type="entry name" value="Cys_repeat_1"/>
</dbReference>
<evidence type="ECO:0000256" key="2">
    <source>
        <dbReference type="SAM" id="SignalP"/>
    </source>
</evidence>
<feature type="domain" description="EGF-like" evidence="3">
    <location>
        <begin position="2539"/>
        <end position="2572"/>
    </location>
</feature>
<feature type="domain" description="EGF-like" evidence="3">
    <location>
        <begin position="1606"/>
        <end position="1632"/>
    </location>
</feature>
<feature type="region of interest" description="Disordered" evidence="1">
    <location>
        <begin position="2644"/>
        <end position="2725"/>
    </location>
</feature>
<proteinExistence type="predicted"/>
<feature type="domain" description="EGF-like" evidence="3">
    <location>
        <begin position="2385"/>
        <end position="2420"/>
    </location>
</feature>
<dbReference type="PANTHER" id="PTHR45985">
    <property type="match status" value="1"/>
</dbReference>
<feature type="domain" description="EGF-like" evidence="3">
    <location>
        <begin position="1115"/>
        <end position="1147"/>
    </location>
</feature>
<evidence type="ECO:0000256" key="1">
    <source>
        <dbReference type="SAM" id="MobiDB-lite"/>
    </source>
</evidence>
<feature type="domain" description="EGF-like" evidence="3">
    <location>
        <begin position="841"/>
        <end position="873"/>
    </location>
</feature>
<feature type="compositionally biased region" description="Low complexity" evidence="1">
    <location>
        <begin position="298"/>
        <end position="307"/>
    </location>
</feature>
<feature type="region of interest" description="Disordered" evidence="1">
    <location>
        <begin position="2455"/>
        <end position="2490"/>
    </location>
</feature>
<feature type="region of interest" description="Disordered" evidence="1">
    <location>
        <begin position="1803"/>
        <end position="1858"/>
    </location>
</feature>
<feature type="domain" description="EGF-like" evidence="3">
    <location>
        <begin position="751"/>
        <end position="785"/>
    </location>
</feature>
<dbReference type="PANTHER" id="PTHR45985:SF3">
    <property type="entry name" value="CHITIN DEACETYLASE-LIKE 4"/>
    <property type="match status" value="1"/>
</dbReference>
<dbReference type="SMART" id="SM00181">
    <property type="entry name" value="EGF"/>
    <property type="match status" value="24"/>
</dbReference>
<feature type="domain" description="EGF-like" evidence="3">
    <location>
        <begin position="619"/>
        <end position="655"/>
    </location>
</feature>
<feature type="compositionally biased region" description="Polar residues" evidence="1">
    <location>
        <begin position="1813"/>
        <end position="1823"/>
    </location>
</feature>
<dbReference type="SMART" id="SM00289">
    <property type="entry name" value="WR1"/>
    <property type="match status" value="13"/>
</dbReference>
<feature type="signal peptide" evidence="2">
    <location>
        <begin position="1"/>
        <end position="20"/>
    </location>
</feature>
<name>A0A914YHW7_9BILA</name>
<feature type="chain" id="PRO_5036812843" evidence="2">
    <location>
        <begin position="21"/>
        <end position="2825"/>
    </location>
</feature>
<feature type="compositionally biased region" description="Low complexity" evidence="1">
    <location>
        <begin position="247"/>
        <end position="276"/>
    </location>
</feature>
<feature type="domain" description="EGF-like" evidence="3">
    <location>
        <begin position="1273"/>
        <end position="1306"/>
    </location>
</feature>
<evidence type="ECO:0000313" key="4">
    <source>
        <dbReference type="Proteomes" id="UP000887577"/>
    </source>
</evidence>
<feature type="domain" description="EGF-like" evidence="3">
    <location>
        <begin position="1384"/>
        <end position="1414"/>
    </location>
</feature>
<feature type="compositionally biased region" description="Low complexity" evidence="1">
    <location>
        <begin position="193"/>
        <end position="206"/>
    </location>
</feature>
<dbReference type="InterPro" id="IPR006149">
    <property type="entry name" value="EB_dom"/>
</dbReference>
<feature type="domain" description="EGF-like" evidence="3">
    <location>
        <begin position="2294"/>
        <end position="2327"/>
    </location>
</feature>
<feature type="compositionally biased region" description="Acidic residues" evidence="1">
    <location>
        <begin position="2465"/>
        <end position="2477"/>
    </location>
</feature>
<feature type="compositionally biased region" description="Pro residues" evidence="1">
    <location>
        <begin position="577"/>
        <end position="595"/>
    </location>
</feature>
<feature type="domain" description="EGF-like" evidence="3">
    <location>
        <begin position="664"/>
        <end position="706"/>
    </location>
</feature>
<organism evidence="4 5">
    <name type="scientific">Panagrolaimus superbus</name>
    <dbReference type="NCBI Taxonomy" id="310955"/>
    <lineage>
        <taxon>Eukaryota</taxon>
        <taxon>Metazoa</taxon>
        <taxon>Ecdysozoa</taxon>
        <taxon>Nematoda</taxon>
        <taxon>Chromadorea</taxon>
        <taxon>Rhabditida</taxon>
        <taxon>Tylenchina</taxon>
        <taxon>Panagrolaimomorpha</taxon>
        <taxon>Panagrolaimoidea</taxon>
        <taxon>Panagrolaimidae</taxon>
        <taxon>Panagrolaimus</taxon>
    </lineage>
</organism>
<reference evidence="5" key="1">
    <citation type="submission" date="2022-11" db="UniProtKB">
        <authorList>
            <consortium name="WormBaseParasite"/>
        </authorList>
    </citation>
    <scope>IDENTIFICATION</scope>
</reference>
<feature type="domain" description="EGF-like" evidence="3">
    <location>
        <begin position="923"/>
        <end position="955"/>
    </location>
</feature>
<feature type="domain" description="EGF-like" evidence="3">
    <location>
        <begin position="2202"/>
        <end position="2234"/>
    </location>
</feature>
<feature type="domain" description="EGF-like" evidence="3">
    <location>
        <begin position="1555"/>
        <end position="1591"/>
    </location>
</feature>
<feature type="domain" description="EGF-like" evidence="3">
    <location>
        <begin position="1472"/>
        <end position="1504"/>
    </location>
</feature>
<feature type="compositionally biased region" description="Pro residues" evidence="1">
    <location>
        <begin position="1824"/>
        <end position="1835"/>
    </location>
</feature>
<feature type="region of interest" description="Disordered" evidence="1">
    <location>
        <begin position="187"/>
        <end position="312"/>
    </location>
</feature>
<feature type="region of interest" description="Disordered" evidence="1">
    <location>
        <begin position="2577"/>
        <end position="2597"/>
    </location>
</feature>
<accession>A0A914YHW7</accession>
<feature type="region of interest" description="Disordered" evidence="1">
    <location>
        <begin position="571"/>
        <end position="600"/>
    </location>
</feature>
<feature type="domain" description="EGF-like" evidence="3">
    <location>
        <begin position="2613"/>
        <end position="2647"/>
    </location>
</feature>
<dbReference type="Proteomes" id="UP000887577">
    <property type="component" value="Unplaced"/>
</dbReference>
<keyword evidence="4" id="KW-1185">Reference proteome</keyword>
<feature type="domain" description="EGF-like" evidence="3">
    <location>
        <begin position="2242"/>
        <end position="2276"/>
    </location>
</feature>
<dbReference type="Pfam" id="PF01683">
    <property type="entry name" value="EB"/>
    <property type="match status" value="6"/>
</dbReference>
<evidence type="ECO:0000259" key="3">
    <source>
        <dbReference type="SMART" id="SM00181"/>
    </source>
</evidence>
<dbReference type="WBParaSite" id="PSU_v2.g1908.t1">
    <property type="protein sequence ID" value="PSU_v2.g1908.t1"/>
    <property type="gene ID" value="PSU_v2.g1908"/>
</dbReference>
<feature type="domain" description="EGF-like" evidence="3">
    <location>
        <begin position="2763"/>
        <end position="2796"/>
    </location>
</feature>
<feature type="domain" description="EGF-like" evidence="3">
    <location>
        <begin position="330"/>
        <end position="364"/>
    </location>
</feature>
<evidence type="ECO:0000313" key="5">
    <source>
        <dbReference type="WBParaSite" id="PSU_v2.g1908.t1"/>
    </source>
</evidence>
<feature type="compositionally biased region" description="Polar residues" evidence="1">
    <location>
        <begin position="1838"/>
        <end position="1854"/>
    </location>
</feature>
<keyword evidence="2" id="KW-0732">Signal</keyword>
<feature type="compositionally biased region" description="Polar residues" evidence="1">
    <location>
        <begin position="2585"/>
        <end position="2597"/>
    </location>
</feature>
<sequence>MRLLVAQILWALIAFDSVKGLIVQQNQPCNKDRDILLAEDPTGDKQAFLRCVGVGVGTIGFWERRFCPNDMTFDFVNQQCKTPIANQIVNIFSGQSNSLIPDHTDQHNNIPAFAILNGTCAKGEQCIGGTVCDLELYRCLCPIGTITNLETLSCVETNTYGIPTPNHDGGFPQAKIYPAPPQIGGITPAYFRGNNENQQFGGNQQQNGGGQHTFNSYNSGNGYGSSNNNNNNNNNNYQNTFGNQPRNGFGNNGYNSNTNNNNNNNFANSNNQQQNNNGGGFSNFVPKSIIDTFLPPKNNNNNNQQQNSGVFLPEPSPIEPVSALVKPGGSCSNGEQCGGGSLCTNPMKLCLCPGELEDHGGQCILPLSQNGGRNNFNNYPTTTPLPTLLPSNLQMQTLPPVIITQPPHPSPSTLPSTTPSTPQIIRVGIGAYCNQYAECDYDSTCILSRCRCVEPLIDHYGKCVLKLAPIEVGPGELCDNGEICGKGSICDSVIPVCVCPAGTDLNDGVCVRIQQTYPPSPQTLPPTNYPQPTAYQTYQTIPPTMTYPSSARPSSPHQQVVSQVVPQVYNNLGTAPPAAPPSYPTRPPTMPPTYPPTTSKSNYMKIQLGGSKQAGVGVRCSLNTDCMIGAYCNGNTHPPTCQCLSTHVNVNGRCEKEFSSPGGSCNREKISNTTVWVPVCLGGAICRSNKRCECPEPLILVGKQCVNGTKYLLEKQALLNIKTSKKKIKTTDKMITRSRRDTVAQKKRSLECYPDQKICADGKGVCIQQLCQCLHNYVYSNGKCISEVLPLGAFCDPDVESPICIANSTCLNGACICMPEKECHAKEIKRSPVNVKSYSESCNSGDICLNGTICVEGHCGCPNGYIFEDDSCTRSTGTFRSINSQCLGNDRCSGGSLCTNSICSCVDGSVEAQGRCRQRPGGRCSYGQSCAGGSVCQLGLCQCPPGKRLLNHHCTVSVAKPGESCQSGQKCINGGVCRFGICMCLADHHINDGKCEKQGSKYIKQIDSKALGTVKQPPSVTASATASAHQPPKIRNGIEATTSSAKVFISTGKLIHAKPGQLCLDGEICTGKSQCQDGYCICREEEIIIDDKCVGNDKDALKVISEIKKSAPGQYCADETACTGNSVCMGNVCVCPAGTELLQNECQESEHAVAIAASQTPPSARSPGFPGQDIETRQPGSRCQLTLHCPYRTECLRGVCRCKKGETIVSGTCRKANHESLPGGNCDPKKGLDCIGESQCYYGICVCLYGLVNNGKECESPEAHMYNIQPGGECSAEALCSENSYCSGGICRCNDNFVVDVNRKCVPKSSTVPFYAYPIGKPPQIKGTKLVYGPGTPSILPHSVDGKFHQILTANQMSINVVDQETLKALLLRELGRAPILNEPCEEVCGGGAKCINSRCQCEQGYQAYDEKCYHLNTNPILNSRQPVSQQTQTFSSLPSTPSALLTPSLPSTPISMTSEPEWKTQGQPGRVCAPAGICFNSAVCIQNQCVCRPGYRAANGYCEIAKVSLGQSCYMNEQCNEGLCEHGKCNCAAGVDAHGRSRCPQRGAARPGEDCTNNQMCSYNSVCGSFSGVCECPVGMETFFQAGECRAATRSKGPACFSSATCHKFSYCDNGYCLCKSGYTATNGYCLPPATPVTPRNSRLDLSEARIYEKEISSNNVGGGNPGAAIGEIVGRGSGYGVNLGTLIGKGMLSAEESARLKTKLMLVDEQTKSQNFNSIATAAVAAASGVPNSQLIPPQNRELNPQRGGYGSLPNNFTPSSRPSLNMENYQRIINGINSNNNPRISSSNNIQAFHKLHGGYGSNVRPQMPTPQSQTWQELTPSPPPPPPPPLRQPFGQTFGSSYSNNNNLPDSMTAYGPDWQKYDNQGYFNQANNSTSMAFENTASINPWQNRINQPDFYGNQQSTPQFPRVEEPEYPDMPATQSAYFTTTTLPQIFTNNNNYNNQQQQNFNGYGPLPLSIINSKLPSEGGSTTSEKPFYIVNPDSNAPAPSSGQLYQMNQFGQYSPYNNQMPMTNPFYPSALPSYLNQMPMSFSGYNGYPQFSAHGSKTMDLSNSNPNYYAKMQHPPSKMLKKEMEFSMPGEFCGNGAAKCLGNSICAKGWCRCPDGVAVENGICAYPSPTEFQRTMPKIRRSQHSPTDNENAAKPLQSCANAEICGNDSICKELKTLGKVCLCQQGMVYLDGGCVPKGTWKTTKLGGNCSGTDVCENGGYCFNEICKCHGKMRSIDEICVKISKPGESCSAGEYCINNSLCSKETKSCICALKMTLRQGHCINKHANAKMEKVKSLPGQYCDIHTECTKDSYCSTMGICECPTGQEIINEQCINADLIKLPGDSCNVYSDFCSKDSECSEDGICVCLNGAEPKENECPQNSHLKIQKLGEACTINDECPKGTYCQSGECYCNLHMVKATKDRKSCDQDNDCEVGLTCGEEKFCECKLADASGEFILPMPKKMRKVKRSSDENQDDEIEKEEEQQRESFPITQDKDYSRQAAIHLPLKARKSKDNNKINSETTTTMLLHDGLDETDEKIRSPPGGSCSEEEECSGGSVCREGWCVCPDPSMIVTRGLCVQTQPRPTVPPPQITNGQTGTNRPIQQSSLLPSARKAAPGTSCGPLDICVGGSTCIDSICLCPAGMQPNQQTARCEKPEASKTSTTKTVPASSSSGSDYLTHYSTRQPLRPRPRPVTVISEPYYPNERFENRQTPSQPSSPPPPPTRRPTVINNNNNNFIITEELENIENGSDLTPVIGIESGGGNGEELDECEKAGLYCRGGTICIDLTCQCPPSYILHNDQCIPPITPRKIINKRKGKPSYRGTNIYIYLFI</sequence>
<feature type="domain" description="EGF-like" evidence="3">
    <location>
        <begin position="119"/>
        <end position="155"/>
    </location>
</feature>
<dbReference type="InterPro" id="IPR052740">
    <property type="entry name" value="CE4"/>
</dbReference>
<feature type="domain" description="EGF-like" evidence="3">
    <location>
        <begin position="477"/>
        <end position="511"/>
    </location>
</feature>
<protein>
    <submittedName>
        <fullName evidence="5">EGF-like domain-containing protein</fullName>
    </submittedName>
</protein>
<dbReference type="InterPro" id="IPR000742">
    <property type="entry name" value="EGF"/>
</dbReference>
<feature type="domain" description="EGF-like" evidence="3">
    <location>
        <begin position="964"/>
        <end position="996"/>
    </location>
</feature>